<comment type="similarity">
    <text evidence="4">Belongs to the GtfB family.</text>
</comment>
<dbReference type="Proteomes" id="UP000015268">
    <property type="component" value="Chromosome"/>
</dbReference>
<evidence type="ECO:0000256" key="4">
    <source>
        <dbReference type="HAMAP-Rule" id="MF_01473"/>
    </source>
</evidence>
<gene>
    <name evidence="4" type="primary">gtfB</name>
    <name evidence="5" type="ORF">KE3_0870</name>
</gene>
<dbReference type="KEGG" id="slu:KE3_0870"/>
<name>A0AB33ALH8_9STRE</name>
<evidence type="ECO:0000313" key="6">
    <source>
        <dbReference type="Proteomes" id="UP000015268"/>
    </source>
</evidence>
<dbReference type="HAMAP" id="MF_01473">
    <property type="entry name" value="GtfB"/>
    <property type="match status" value="1"/>
</dbReference>
<evidence type="ECO:0000256" key="2">
    <source>
        <dbReference type="ARBA" id="ARBA00022475"/>
    </source>
</evidence>
<dbReference type="GO" id="GO:0031647">
    <property type="term" value="P:regulation of protein stability"/>
    <property type="evidence" value="ECO:0007669"/>
    <property type="project" value="UniProtKB-UniRule"/>
</dbReference>
<sequence length="442" mass="51488">MILLLENITLKGLDLYYTLQQSHLTVQPIVLNDDGNLPTDFTSPYQFFCGTADEEGDYLYFNQLPVPKFWQITGTNTQAEIWDMSDLRGRIFYHTEMHNRYIKTVDWLDKKGKARLCDHYNRFGRRFAQTTLDEDEKPIIKRYFNNNGQEVILENVKTGTLLLMWQEKTHLFDRKIDFFYFYLVAAGLSGTSIWFNSLSIPLLISYYYEKAGTDVLFYQEEMGADIPGNLRLVLEGRGKRVKHVVVQDKRTYNRLCELLPEEYHERLSYLGYLYPVRRQNQNRKEALILTNSDQIEALELLVTNLPEIHFHIGALTTMSSKLTAFEASSNVSLYPNINATLAEQLYGHCDLYLDLNHGNEILSAVRRAYEENQLILAFDNTAHQPSLLAANGQIFSHEHPEEMLALLKNVEDYASLIVKQRKQSQEDSIENIRQVLEKWRIN</sequence>
<comment type="subcellular location">
    <subcellularLocation>
        <location evidence="4">Cell membrane</location>
        <topology evidence="4">Peripheral membrane protein</topology>
    </subcellularLocation>
</comment>
<comment type="pathway">
    <text evidence="1 4">Protein modification; protein glycosylation.</text>
</comment>
<reference evidence="5 6" key="1">
    <citation type="journal article" date="2013" name="BMC Microbiol.">
        <title>Dynamics of fecal microbial communities in children with diarrhea of unknown etiology and genomic analysis of associated Streptococcus lutetiensis.</title>
        <authorList>
            <person name="Jin D."/>
            <person name="Chen C."/>
            <person name="Li L."/>
            <person name="Lu S."/>
            <person name="Li Z."/>
            <person name="Zhou Z."/>
            <person name="Jing H."/>
            <person name="Xu Y."/>
            <person name="Du P."/>
            <person name="Wang H."/>
            <person name="Xiong Y."/>
            <person name="Zheng H."/>
            <person name="Bai X."/>
            <person name="Sun H."/>
            <person name="Wang L."/>
            <person name="Ye C."/>
            <person name="Gottschalk M."/>
            <person name="Xu J."/>
        </authorList>
    </citation>
    <scope>NUCLEOTIDE SEQUENCE [LARGE SCALE GENOMIC DNA]</scope>
    <source>
        <strain evidence="5 6">033</strain>
    </source>
</reference>
<organism evidence="5 6">
    <name type="scientific">Streptococcus lutetiensis 033</name>
    <dbReference type="NCBI Taxonomy" id="1076934"/>
    <lineage>
        <taxon>Bacteria</taxon>
        <taxon>Bacillati</taxon>
        <taxon>Bacillota</taxon>
        <taxon>Bacilli</taxon>
        <taxon>Lactobacillales</taxon>
        <taxon>Streptococcaceae</taxon>
        <taxon>Streptococcus</taxon>
    </lineage>
</organism>
<accession>A0AB33ALH8</accession>
<evidence type="ECO:0000313" key="5">
    <source>
        <dbReference type="EMBL" id="AGS05369.1"/>
    </source>
</evidence>
<dbReference type="NCBIfam" id="TIGR02919">
    <property type="entry name" value="accessory Sec system glycosylation chaperone GtfB"/>
    <property type="match status" value="1"/>
</dbReference>
<dbReference type="InterPro" id="IPR014268">
    <property type="entry name" value="GtfB"/>
</dbReference>
<dbReference type="AlphaFoldDB" id="A0AB33ALH8"/>
<protein>
    <recommendedName>
        <fullName evidence="4">UDP-N-acetylglucosamine--peptide N-acetylglucosaminyltransferase stabilizing protein GtfB</fullName>
    </recommendedName>
    <alternativeName>
        <fullName evidence="4">Glycosyltransferase stabilizing protein GtfB</fullName>
    </alternativeName>
</protein>
<dbReference type="GO" id="GO:0005886">
    <property type="term" value="C:plasma membrane"/>
    <property type="evidence" value="ECO:0007669"/>
    <property type="project" value="UniProtKB-SubCell"/>
</dbReference>
<evidence type="ECO:0000256" key="1">
    <source>
        <dbReference type="ARBA" id="ARBA00004922"/>
    </source>
</evidence>
<evidence type="ECO:0000256" key="3">
    <source>
        <dbReference type="ARBA" id="ARBA00023136"/>
    </source>
</evidence>
<comment type="subunit">
    <text evidence="4">Forms a heterotetramer with 2 subunits each of GtfA and GtfB. Part of the accessory SecA2/SecY2 protein translocation apparatus.</text>
</comment>
<dbReference type="EMBL" id="CP003025">
    <property type="protein sequence ID" value="AGS05369.1"/>
    <property type="molecule type" value="Genomic_DNA"/>
</dbReference>
<keyword evidence="3 4" id="KW-0472">Membrane</keyword>
<dbReference type="GO" id="GO:0017122">
    <property type="term" value="C:protein N-acetylglucosaminyltransferase complex"/>
    <property type="evidence" value="ECO:0007669"/>
    <property type="project" value="UniProtKB-UniRule"/>
</dbReference>
<comment type="function">
    <text evidence="4">Required for polymorphic O-glycosylation of the serine-rich repeat protein in this bacteria. A stabilizing protein that is part of the accessory SecA2/SecY2 system specifically required to export serine-rich repeat cell wall proteins usually encoded upstream in the same operon. The GtfA-GtfB complex adds GlcNAc from UDP-GlcNAc to the substrate protein, attaching the first sugar residue. Stabilizes the glycosylation activity of GtfA. Has no N-acetylglucosaminyl transferase activity on its own.</text>
</comment>
<proteinExistence type="inferred from homology"/>
<keyword evidence="6" id="KW-1185">Reference proteome</keyword>
<keyword evidence="2 4" id="KW-1003">Cell membrane</keyword>